<dbReference type="InterPro" id="IPR024271">
    <property type="entry name" value="DUF3782"/>
</dbReference>
<evidence type="ECO:0000313" key="2">
    <source>
        <dbReference type="EMBL" id="MDK6028739.1"/>
    </source>
</evidence>
<dbReference type="RefSeq" id="WP_285273713.1">
    <property type="nucleotide sequence ID" value="NZ_JASNVW010000002.1"/>
</dbReference>
<dbReference type="SUPFAM" id="SSF52980">
    <property type="entry name" value="Restriction endonuclease-like"/>
    <property type="match status" value="1"/>
</dbReference>
<reference evidence="2 3" key="1">
    <citation type="submission" date="2023-05" db="EMBL/GenBank/DDBJ databases">
        <title>A new hyperthermophilic archaea 'Ignisphaera cupida' sp. nov. and description of the family 'Ignisphaeraceae' fam. nov.</title>
        <authorList>
            <person name="Podosokorskaya O.A."/>
            <person name="Elcheninov A.G."/>
            <person name="Klukina A."/>
            <person name="Merkel A.Y."/>
        </authorList>
    </citation>
    <scope>NUCLEOTIDE SEQUENCE [LARGE SCALE GENOMIC DNA]</scope>
    <source>
        <strain evidence="2 3">4213-co</strain>
    </source>
</reference>
<feature type="coiled-coil region" evidence="1">
    <location>
        <begin position="34"/>
        <end position="117"/>
    </location>
</feature>
<comment type="caution">
    <text evidence="2">The sequence shown here is derived from an EMBL/GenBank/DDBJ whole genome shotgun (WGS) entry which is preliminary data.</text>
</comment>
<dbReference type="PANTHER" id="PTHR34314:SF6">
    <property type="entry name" value="DUF3782 DOMAIN-CONTAINING PROTEIN"/>
    <property type="match status" value="1"/>
</dbReference>
<dbReference type="Proteomes" id="UP001529235">
    <property type="component" value="Unassembled WGS sequence"/>
</dbReference>
<evidence type="ECO:0000313" key="3">
    <source>
        <dbReference type="Proteomes" id="UP001529235"/>
    </source>
</evidence>
<keyword evidence="1" id="KW-0175">Coiled coil</keyword>
<accession>A0ABD4Z694</accession>
<dbReference type="Gene3D" id="3.40.1350.10">
    <property type="match status" value="1"/>
</dbReference>
<evidence type="ECO:0000256" key="1">
    <source>
        <dbReference type="SAM" id="Coils"/>
    </source>
</evidence>
<organism evidence="2 3">
    <name type="scientific">Ignisphaera cupida</name>
    <dbReference type="NCBI Taxonomy" id="3050454"/>
    <lineage>
        <taxon>Archaea</taxon>
        <taxon>Thermoproteota</taxon>
        <taxon>Thermoprotei</taxon>
        <taxon>Desulfurococcales</taxon>
        <taxon>Desulfurococcaceae</taxon>
        <taxon>Ignisphaera</taxon>
    </lineage>
</organism>
<dbReference type="InterPro" id="IPR011335">
    <property type="entry name" value="Restrct_endonuc-II-like"/>
</dbReference>
<proteinExistence type="predicted"/>
<dbReference type="Pfam" id="PF12644">
    <property type="entry name" value="DUF3782"/>
    <property type="match status" value="1"/>
</dbReference>
<dbReference type="EMBL" id="JASNVW010000002">
    <property type="protein sequence ID" value="MDK6028739.1"/>
    <property type="molecule type" value="Genomic_DNA"/>
</dbReference>
<keyword evidence="3" id="KW-1185">Reference proteome</keyword>
<dbReference type="Gene3D" id="1.10.287.950">
    <property type="entry name" value="Methyl-accepting chemotaxis protein"/>
    <property type="match status" value="1"/>
</dbReference>
<name>A0ABD4Z694_9CREN</name>
<dbReference type="PANTHER" id="PTHR34314">
    <property type="entry name" value="CRENARCHAEAL PROTEIN, PUTATIVE-RELATED"/>
    <property type="match status" value="1"/>
</dbReference>
<protein>
    <submittedName>
        <fullName evidence="2">DUF3782 domain-containing protein</fullName>
    </submittedName>
</protein>
<dbReference type="InterPro" id="IPR011856">
    <property type="entry name" value="tRNA_endonuc-like_dom_sf"/>
</dbReference>
<dbReference type="AlphaFoldDB" id="A0ABD4Z694"/>
<sequence>MTSQILSPEEKERFLRTLEVDKEFRYAVAGAIGLLEILRRLDSIESRIEEHSKTLQEHSKILEDHSKRIEELTKRVEELTKRVEELTKRVEQHSKVLERHSKVLEEHSKRLEELSKAVYEHSIVLREHGKKIDVLSVAIGSIGRRMGVDLEKMVYSIYRDMLFGVGIRDVDKIEKFIYVDSEGRYFKKGTKIEVDVYAHNDEVYVIEVKSLVEEDDVTWFSIKCDAVSNILGKKIKRKVIVAINVVREALEKAKDLGIDIIYGAVVE</sequence>
<gene>
    <name evidence="2" type="ORF">QPL79_05130</name>
</gene>